<dbReference type="EMBL" id="JNOM01000067">
    <property type="protein sequence ID" value="KNG87879.1"/>
    <property type="molecule type" value="Genomic_DNA"/>
</dbReference>
<name>A0A0L1J800_ASPN3</name>
<dbReference type="GO" id="GO:0015986">
    <property type="term" value="P:proton motive force-driven ATP synthesis"/>
    <property type="evidence" value="ECO:0007669"/>
    <property type="project" value="InterPro"/>
</dbReference>
<dbReference type="STRING" id="1509407.A0A0L1J800"/>
<keyword evidence="6 15" id="KW-0999">Mitochondrion inner membrane</keyword>
<evidence type="ECO:0000313" key="18">
    <source>
        <dbReference type="Proteomes" id="UP000037505"/>
    </source>
</evidence>
<dbReference type="GO" id="GO:0015078">
    <property type="term" value="F:proton transmembrane transporter activity"/>
    <property type="evidence" value="ECO:0007669"/>
    <property type="project" value="InterPro"/>
</dbReference>
<evidence type="ECO:0000256" key="4">
    <source>
        <dbReference type="ARBA" id="ARBA00022547"/>
    </source>
</evidence>
<keyword evidence="8 15" id="KW-0406">Ion transport</keyword>
<dbReference type="OrthoDB" id="2125027at2759"/>
<evidence type="ECO:0000256" key="5">
    <source>
        <dbReference type="ARBA" id="ARBA00022781"/>
    </source>
</evidence>
<keyword evidence="7" id="KW-0007">Acetylation</keyword>
<dbReference type="InterPro" id="IPR008386">
    <property type="entry name" value="ATP_synth_F0_esu_mt"/>
</dbReference>
<dbReference type="InterPro" id="IPR036812">
    <property type="entry name" value="NAD(P)_OxRdtase_dom_sf"/>
</dbReference>
<dbReference type="RefSeq" id="XP_015408802.1">
    <property type="nucleotide sequence ID" value="XM_015549133.1"/>
</dbReference>
<protein>
    <recommendedName>
        <fullName evidence="14 15">ATP synthase F(0) complex subunit e, mitochondrial</fullName>
    </recommendedName>
</protein>
<keyword evidence="4 15" id="KW-0138">CF(0)</keyword>
<organism evidence="17 18">
    <name type="scientific">Aspergillus nomiae NRRL (strain ATCC 15546 / NRRL 13137 / CBS 260.88 / M93)</name>
    <dbReference type="NCBI Taxonomy" id="1509407"/>
    <lineage>
        <taxon>Eukaryota</taxon>
        <taxon>Fungi</taxon>
        <taxon>Dikarya</taxon>
        <taxon>Ascomycota</taxon>
        <taxon>Pezizomycotina</taxon>
        <taxon>Eurotiomycetes</taxon>
        <taxon>Eurotiomycetidae</taxon>
        <taxon>Eurotiales</taxon>
        <taxon>Aspergillaceae</taxon>
        <taxon>Aspergillus</taxon>
        <taxon>Aspergillus subgen. Circumdati</taxon>
    </lineage>
</organism>
<keyword evidence="18" id="KW-1185">Reference proteome</keyword>
<dbReference type="SUPFAM" id="SSF51430">
    <property type="entry name" value="NAD(P)-linked oxidoreductase"/>
    <property type="match status" value="1"/>
</dbReference>
<evidence type="ECO:0000256" key="7">
    <source>
        <dbReference type="ARBA" id="ARBA00022990"/>
    </source>
</evidence>
<proteinExistence type="inferred from homology"/>
<evidence type="ECO:0000256" key="12">
    <source>
        <dbReference type="ARBA" id="ARBA00057306"/>
    </source>
</evidence>
<evidence type="ECO:0000313" key="17">
    <source>
        <dbReference type="EMBL" id="KNG87879.1"/>
    </source>
</evidence>
<sequence length="135" mass="15092">LSILSDCQPLPIDTLQTVARNPALLPCVYLSFLNFAPETRILKMATAQGVNVLRYSALVAGLFYGAYHQSSITANAKRAEADREYARQERLIQQAKAEWKRKTAPKDTQNSGIITDPEDSRFDLEAYLKMKAGEN</sequence>
<dbReference type="PANTHER" id="PTHR12427">
    <property type="entry name" value="ATP SYNTHASE E CHAIN, MITOCHONDRIAL"/>
    <property type="match status" value="1"/>
</dbReference>
<evidence type="ECO:0000256" key="15">
    <source>
        <dbReference type="RuleBase" id="RU367005"/>
    </source>
</evidence>
<evidence type="ECO:0000256" key="14">
    <source>
        <dbReference type="ARBA" id="ARBA00074682"/>
    </source>
</evidence>
<evidence type="ECO:0000256" key="2">
    <source>
        <dbReference type="ARBA" id="ARBA00007333"/>
    </source>
</evidence>
<accession>A0A0L1J800</accession>
<comment type="caution">
    <text evidence="17">The sequence shown here is derived from an EMBL/GenBank/DDBJ whole genome shotgun (WGS) entry which is preliminary data.</text>
</comment>
<evidence type="ECO:0000256" key="9">
    <source>
        <dbReference type="ARBA" id="ARBA00023128"/>
    </source>
</evidence>
<comment type="function">
    <text evidence="12 15">Subunit e, of the mitochondrial membrane ATP synthase complex (F(1)F(0) ATP synthase or Complex V) that produces ATP from ADP in the presence of a proton gradient across the membrane which is generated by electron transport complexes of the respiratory chain. ATP synthase complex consist of a soluble F(1) head domain - the catalytic core - and a membrane F(1) domain - the membrane proton channel. These two domains are linked by a central stalk rotating inside the F(1) region and a stationary peripheral stalk. During catalysis, ATP synthesis in the catalytic domain of F(1) is coupled via a rotary mechanism of the central stalk subunits to proton translocation. In vivo, can only synthesize ATP although its ATP hydrolase activity can be activated artificially in vitro. Part of the complex F(0) domain.</text>
</comment>
<keyword evidence="3 15" id="KW-0813">Transport</keyword>
<feature type="region of interest" description="Disordered" evidence="16">
    <location>
        <begin position="97"/>
        <end position="117"/>
    </location>
</feature>
<evidence type="ECO:0000256" key="16">
    <source>
        <dbReference type="SAM" id="MobiDB-lite"/>
    </source>
</evidence>
<keyword evidence="9 15" id="KW-0496">Mitochondrion</keyword>
<dbReference type="AlphaFoldDB" id="A0A0L1J800"/>
<evidence type="ECO:0000256" key="8">
    <source>
        <dbReference type="ARBA" id="ARBA00023065"/>
    </source>
</evidence>
<gene>
    <name evidence="17" type="ORF">ANOM_003876</name>
</gene>
<keyword evidence="10" id="KW-0472">Membrane</keyword>
<keyword evidence="5 15" id="KW-0375">Hydrogen ion transport</keyword>
<dbReference type="Proteomes" id="UP000037505">
    <property type="component" value="Unassembled WGS sequence"/>
</dbReference>
<evidence type="ECO:0000256" key="11">
    <source>
        <dbReference type="ARBA" id="ARBA00023310"/>
    </source>
</evidence>
<dbReference type="PANTHER" id="PTHR12427:SF1">
    <property type="entry name" value="ATP SYNTHASE SUBUNIT E, MITOCHONDRIAL"/>
    <property type="match status" value="1"/>
</dbReference>
<dbReference type="GeneID" id="26805680"/>
<comment type="subunit">
    <text evidence="13">Component of the ATP synthase complex composed at least of ATP5F1A/subunit alpha, ATP5F1B/subunit beta, ATP5MC1/subunit c (homooctomer), MT-ATP6/subunit a, MT-ATP8/subunit 8, ATP5ME/subunit e, ATP5MF/subunit f, ATP5MG/subunit g, ATP5MK/subunit k, ATP5MJ/subunit j, ATP5F1C/subunit gamma, ATP5F1D/subunit delta, ATP5F1E/subunit epsilon, ATP5PF/subunit F6, ATP5PB/subunit b, ATP5PD/subunit d, ATP5PO/subunit OSCP. ATP synthase complex consists of a soluble F(1) head domain (subunits alpha(3) and beta(3)) - the catalytic core - and a membrane F(0) domain - the membrane proton channel (subunits c, a, 8, e, f, g, k and j). These two domains are linked by a central stalk (subunits gamma, delta, and epsilon) rotating inside the F1 region and a stationary peripheral stalk (subunits F6, b, d, and OSCP).</text>
</comment>
<feature type="non-terminal residue" evidence="17">
    <location>
        <position position="1"/>
    </location>
</feature>
<reference evidence="17 18" key="1">
    <citation type="submission" date="2014-06" db="EMBL/GenBank/DDBJ databases">
        <title>The Genome of the Aflatoxigenic Filamentous Fungus Aspergillus nomius.</title>
        <authorList>
            <person name="Moore M.G."/>
            <person name="Shannon B.M."/>
            <person name="Brian M.M."/>
        </authorList>
    </citation>
    <scope>NUCLEOTIDE SEQUENCE [LARGE SCALE GENOMIC DNA]</scope>
    <source>
        <strain evidence="17 18">NRRL 13137</strain>
    </source>
</reference>
<comment type="subunit">
    <text evidence="15">F-type ATPases have 2 components, CF(1) - the catalytic core - and CF(0) - the membrane proton channel. CF(1) and CF(0) have multiple subunits.</text>
</comment>
<keyword evidence="11 15" id="KW-0066">ATP synthesis</keyword>
<evidence type="ECO:0000256" key="10">
    <source>
        <dbReference type="ARBA" id="ARBA00023136"/>
    </source>
</evidence>
<comment type="subcellular location">
    <subcellularLocation>
        <location evidence="1 15">Mitochondrion inner membrane</location>
    </subcellularLocation>
</comment>
<dbReference type="GO" id="GO:0045259">
    <property type="term" value="C:proton-transporting ATP synthase complex"/>
    <property type="evidence" value="ECO:0007669"/>
    <property type="project" value="UniProtKB-UniRule"/>
</dbReference>
<dbReference type="Pfam" id="PF05680">
    <property type="entry name" value="ATP-synt_E"/>
    <property type="match status" value="1"/>
</dbReference>
<evidence type="ECO:0000256" key="1">
    <source>
        <dbReference type="ARBA" id="ARBA00004273"/>
    </source>
</evidence>
<evidence type="ECO:0000256" key="6">
    <source>
        <dbReference type="ARBA" id="ARBA00022792"/>
    </source>
</evidence>
<evidence type="ECO:0000256" key="3">
    <source>
        <dbReference type="ARBA" id="ARBA00022448"/>
    </source>
</evidence>
<evidence type="ECO:0000256" key="13">
    <source>
        <dbReference type="ARBA" id="ARBA00064647"/>
    </source>
</evidence>
<comment type="similarity">
    <text evidence="2 15">Belongs to the ATPase e subunit family.</text>
</comment>
<dbReference type="GO" id="GO:0005743">
    <property type="term" value="C:mitochondrial inner membrane"/>
    <property type="evidence" value="ECO:0007669"/>
    <property type="project" value="UniProtKB-SubCell"/>
</dbReference>